<proteinExistence type="predicted"/>
<protein>
    <submittedName>
        <fullName evidence="2">Thioredoxin Disulfide Isomerase</fullName>
    </submittedName>
</protein>
<evidence type="ECO:0000313" key="2">
    <source>
        <dbReference type="EMBL" id="KPM30679.1"/>
    </source>
</evidence>
<keyword evidence="2" id="KW-0413">Isomerase</keyword>
<dbReference type="Pfam" id="PF13899">
    <property type="entry name" value="Thioredoxin_7"/>
    <property type="match status" value="1"/>
</dbReference>
<keyword evidence="1" id="KW-0732">Signal</keyword>
<gene>
    <name evidence="2" type="ORF">I595_3175</name>
</gene>
<dbReference type="PATRIC" id="fig|1300341.3.peg.3322"/>
<organism evidence="2 3">
    <name type="scientific">Croceitalea dokdonensis DOKDO 023</name>
    <dbReference type="NCBI Taxonomy" id="1300341"/>
    <lineage>
        <taxon>Bacteria</taxon>
        <taxon>Pseudomonadati</taxon>
        <taxon>Bacteroidota</taxon>
        <taxon>Flavobacteriia</taxon>
        <taxon>Flavobacteriales</taxon>
        <taxon>Flavobacteriaceae</taxon>
        <taxon>Croceitalea</taxon>
    </lineage>
</organism>
<dbReference type="InterPro" id="IPR036249">
    <property type="entry name" value="Thioredoxin-like_sf"/>
</dbReference>
<dbReference type="Proteomes" id="UP000050280">
    <property type="component" value="Unassembled WGS sequence"/>
</dbReference>
<comment type="caution">
    <text evidence="2">The sequence shown here is derived from an EMBL/GenBank/DDBJ whole genome shotgun (WGS) entry which is preliminary data.</text>
</comment>
<evidence type="ECO:0000256" key="1">
    <source>
        <dbReference type="SAM" id="SignalP"/>
    </source>
</evidence>
<feature type="signal peptide" evidence="1">
    <location>
        <begin position="1"/>
        <end position="20"/>
    </location>
</feature>
<name>A0A0P7ABW3_9FLAO</name>
<accession>A0A0P7ABW3</accession>
<evidence type="ECO:0000313" key="3">
    <source>
        <dbReference type="Proteomes" id="UP000050280"/>
    </source>
</evidence>
<dbReference type="Gene3D" id="3.40.30.10">
    <property type="entry name" value="Glutaredoxin"/>
    <property type="match status" value="1"/>
</dbReference>
<dbReference type="AlphaFoldDB" id="A0A0P7ABW3"/>
<keyword evidence="3" id="KW-1185">Reference proteome</keyword>
<dbReference type="STRING" id="1300341.I595_3175"/>
<sequence>MCMKPKFLMLLFFLPLGLMAQDWEQDYQKVVQRASQENKLILLVFSGSDWCAPCIKLERTIWQSEEFQNHANANYVLYRADFPRKKANRLPNPILNQNKALAERFNTNGLFPLVILMRADETVLGQTGYKKLDPNAYIDHLNSFLIK</sequence>
<reference evidence="2 3" key="1">
    <citation type="submission" date="2015-09" db="EMBL/GenBank/DDBJ databases">
        <title>Genome sequence of the marine flavobacterium Croceitalea dokdonensis DOKDO 023 that contains proton- and sodium-pumping rhodopsins.</title>
        <authorList>
            <person name="Kwon S.-K."/>
            <person name="Lee H.K."/>
            <person name="Kwak M.-J."/>
            <person name="Kim J.F."/>
        </authorList>
    </citation>
    <scope>NUCLEOTIDE SEQUENCE [LARGE SCALE GENOMIC DNA]</scope>
    <source>
        <strain evidence="2 3">DOKDO 023</strain>
    </source>
</reference>
<dbReference type="GO" id="GO:0016853">
    <property type="term" value="F:isomerase activity"/>
    <property type="evidence" value="ECO:0007669"/>
    <property type="project" value="UniProtKB-KW"/>
</dbReference>
<dbReference type="EMBL" id="LDJX01000007">
    <property type="protein sequence ID" value="KPM30679.1"/>
    <property type="molecule type" value="Genomic_DNA"/>
</dbReference>
<feature type="chain" id="PRO_5006134738" evidence="1">
    <location>
        <begin position="21"/>
        <end position="147"/>
    </location>
</feature>
<dbReference type="SUPFAM" id="SSF52833">
    <property type="entry name" value="Thioredoxin-like"/>
    <property type="match status" value="1"/>
</dbReference>